<evidence type="ECO:0000256" key="1">
    <source>
        <dbReference type="ARBA" id="ARBA00008139"/>
    </source>
</evidence>
<evidence type="ECO:0000313" key="7">
    <source>
        <dbReference type="EMBL" id="KAK5981439.1"/>
    </source>
</evidence>
<feature type="disulfide bond" evidence="5 6">
    <location>
        <begin position="11"/>
        <end position="19"/>
    </location>
</feature>
<dbReference type="EMBL" id="WIXE01006266">
    <property type="protein sequence ID" value="KAK5981439.1"/>
    <property type="molecule type" value="Genomic_DNA"/>
</dbReference>
<dbReference type="GO" id="GO:0006508">
    <property type="term" value="P:proteolysis"/>
    <property type="evidence" value="ECO:0007669"/>
    <property type="project" value="InterPro"/>
</dbReference>
<protein>
    <submittedName>
        <fullName evidence="7">Uncharacterized protein</fullName>
    </submittedName>
</protein>
<dbReference type="GO" id="GO:0008241">
    <property type="term" value="F:peptidyl-dipeptidase activity"/>
    <property type="evidence" value="ECO:0007669"/>
    <property type="project" value="InterPro"/>
</dbReference>
<feature type="non-terminal residue" evidence="7">
    <location>
        <position position="127"/>
    </location>
</feature>
<keyword evidence="4" id="KW-0325">Glycoprotein</keyword>
<gene>
    <name evidence="7" type="ORF">GCK32_020479</name>
</gene>
<dbReference type="AlphaFoldDB" id="A0AAN8J2Q6"/>
<evidence type="ECO:0000256" key="4">
    <source>
        <dbReference type="ARBA" id="ARBA00023180"/>
    </source>
</evidence>
<dbReference type="Pfam" id="PF01401">
    <property type="entry name" value="Peptidase_M2"/>
    <property type="match status" value="1"/>
</dbReference>
<accession>A0AAN8J2Q6</accession>
<keyword evidence="2" id="KW-0732">Signal</keyword>
<evidence type="ECO:0000313" key="8">
    <source>
        <dbReference type="Proteomes" id="UP001331761"/>
    </source>
</evidence>
<dbReference type="InterPro" id="IPR001548">
    <property type="entry name" value="Peptidase_M2"/>
</dbReference>
<dbReference type="GO" id="GO:0016020">
    <property type="term" value="C:membrane"/>
    <property type="evidence" value="ECO:0007669"/>
    <property type="project" value="InterPro"/>
</dbReference>
<comment type="similarity">
    <text evidence="1 6">Belongs to the peptidase M2 family.</text>
</comment>
<keyword evidence="3 5" id="KW-1015">Disulfide bond</keyword>
<evidence type="ECO:0000256" key="6">
    <source>
        <dbReference type="PROSITE-ProRule" id="PRU01355"/>
    </source>
</evidence>
<reference evidence="7 8" key="1">
    <citation type="submission" date="2019-10" db="EMBL/GenBank/DDBJ databases">
        <title>Assembly and Annotation for the nematode Trichostrongylus colubriformis.</title>
        <authorList>
            <person name="Martin J."/>
        </authorList>
    </citation>
    <scope>NUCLEOTIDE SEQUENCE [LARGE SCALE GENOMIC DNA]</scope>
    <source>
        <strain evidence="7">G859</strain>
        <tissue evidence="7">Whole worm</tissue>
    </source>
</reference>
<evidence type="ECO:0000256" key="2">
    <source>
        <dbReference type="ARBA" id="ARBA00022729"/>
    </source>
</evidence>
<dbReference type="PROSITE" id="PS52011">
    <property type="entry name" value="PEPTIDASE_M2"/>
    <property type="match status" value="1"/>
</dbReference>
<dbReference type="PANTHER" id="PTHR10514">
    <property type="entry name" value="ANGIOTENSIN-CONVERTING ENZYME"/>
    <property type="match status" value="1"/>
</dbReference>
<evidence type="ECO:0000256" key="3">
    <source>
        <dbReference type="ARBA" id="ARBA00023157"/>
    </source>
</evidence>
<keyword evidence="8" id="KW-1185">Reference proteome</keyword>
<comment type="caution">
    <text evidence="6">Lacks conserved residue(s) required for the propagation of feature annotation.</text>
</comment>
<dbReference type="SUPFAM" id="SSF55486">
    <property type="entry name" value="Metalloproteases ('zincins'), catalytic domain"/>
    <property type="match status" value="1"/>
</dbReference>
<dbReference type="PANTHER" id="PTHR10514:SF27">
    <property type="entry name" value="ANGIOTENSIN-CONVERTING ENZYME"/>
    <property type="match status" value="1"/>
</dbReference>
<name>A0AAN8J2Q6_TRICO</name>
<sequence length="127" mass="14531">MNREATDVSICDLDASPPCALKKIDLESIFRSEKDGKRLSHLWISYLTRLAKQKATYQKLITLTNKGAKANGFTDGGAMWRSAFDLSGKSTPPAFDLKDQIEKIYQKIEPLYKQVSFFTFLYFLFFT</sequence>
<organism evidence="7 8">
    <name type="scientific">Trichostrongylus colubriformis</name>
    <name type="common">Black scour worm</name>
    <dbReference type="NCBI Taxonomy" id="6319"/>
    <lineage>
        <taxon>Eukaryota</taxon>
        <taxon>Metazoa</taxon>
        <taxon>Ecdysozoa</taxon>
        <taxon>Nematoda</taxon>
        <taxon>Chromadorea</taxon>
        <taxon>Rhabditida</taxon>
        <taxon>Rhabditina</taxon>
        <taxon>Rhabditomorpha</taxon>
        <taxon>Strongyloidea</taxon>
        <taxon>Trichostrongylidae</taxon>
        <taxon>Trichostrongylus</taxon>
    </lineage>
</organism>
<dbReference type="Proteomes" id="UP001331761">
    <property type="component" value="Unassembled WGS sequence"/>
</dbReference>
<proteinExistence type="inferred from homology"/>
<dbReference type="GO" id="GO:0008237">
    <property type="term" value="F:metallopeptidase activity"/>
    <property type="evidence" value="ECO:0007669"/>
    <property type="project" value="InterPro"/>
</dbReference>
<comment type="caution">
    <text evidence="7">The sequence shown here is derived from an EMBL/GenBank/DDBJ whole genome shotgun (WGS) entry which is preliminary data.</text>
</comment>
<evidence type="ECO:0000256" key="5">
    <source>
        <dbReference type="PIRSR" id="PIRSR601548-4"/>
    </source>
</evidence>